<dbReference type="RefSeq" id="WP_108620513.1">
    <property type="nucleotide sequence ID" value="NZ_CP028901.1"/>
</dbReference>
<dbReference type="KEGG" id="boz:DBV39_04425"/>
<accession>A0A2R4XH46</accession>
<dbReference type="GO" id="GO:0015074">
    <property type="term" value="P:DNA integration"/>
    <property type="evidence" value="ECO:0007669"/>
    <property type="project" value="InterPro"/>
</dbReference>
<dbReference type="GO" id="GO:0003677">
    <property type="term" value="F:DNA binding"/>
    <property type="evidence" value="ECO:0007669"/>
    <property type="project" value="InterPro"/>
</dbReference>
<keyword evidence="3" id="KW-1185">Reference proteome</keyword>
<dbReference type="Proteomes" id="UP000244571">
    <property type="component" value="Chromosome"/>
</dbReference>
<sequence length="610" mass="69654">MAEIASITTLDWHEYDRPPNPSKEAPFAQLEWIFNKRKDRMANESTKENYKVAKAFYLQHIELTEGRKPYFLAEKWDEFALIRLKKELQDRIDVGNLKASSYTLTGHFSAVRQVMNEALAYNLLRTRVIHPINWGSTFSETDAHASYSDKELSQILAAVAEELRFTYKVVAGYTKQSRDEGRDPRLKPKLGRKSGYGFGVEANMRWYFENVLNCEPIVGIGKNKKQHARFLKAATDEHGGLHNLYRSWGVAASIDENLVIPLAVNLQYLTGLNPSSLLSLKTDCFRDEHPATGMPYLLFEKNRSNGEKEMHLPLLDKREERGLKRKQTLQVKRVISTLLTLTKSLRNGLPEGDPLRGLLFIYCSTGPNAFNQTLPLNERKTHAWCKRMVEKYDLRNDNGDPLNFNFVRFRSTKLTEMALEGRDLFEIQQVARHKSITQTVRYIATNRLDAPARKVVSDALERIRTNQEEIAASASSPPTGKHQPIHLFKGLVADCKNVFDPPERVKRAVDYVPGQACTRFNLCLFCRNVVVLKEHLPTLAAYRAQIMASQANNVQNLPHAHIYNQTLSILDNLLDPNVSQFTPDEIEWAMNMATSIDMVVDPLLYRGTCQ</sequence>
<evidence type="ECO:0000256" key="1">
    <source>
        <dbReference type="ARBA" id="ARBA00023172"/>
    </source>
</evidence>
<dbReference type="EMBL" id="CP028901">
    <property type="protein sequence ID" value="AWB33084.1"/>
    <property type="molecule type" value="Genomic_DNA"/>
</dbReference>
<dbReference type="SUPFAM" id="SSF56349">
    <property type="entry name" value="DNA breaking-rejoining enzymes"/>
    <property type="match status" value="1"/>
</dbReference>
<reference evidence="2 3" key="1">
    <citation type="submission" date="2018-04" db="EMBL/GenBank/DDBJ databases">
        <title>Bordetella sp. HZ20 isolated from seawater.</title>
        <authorList>
            <person name="Sun C."/>
        </authorList>
    </citation>
    <scope>NUCLEOTIDE SEQUENCE [LARGE SCALE GENOMIC DNA]</scope>
    <source>
        <strain evidence="2 3">HZ20</strain>
    </source>
</reference>
<dbReference type="InterPro" id="IPR013762">
    <property type="entry name" value="Integrase-like_cat_sf"/>
</dbReference>
<dbReference type="GO" id="GO:0006310">
    <property type="term" value="P:DNA recombination"/>
    <property type="evidence" value="ECO:0007669"/>
    <property type="project" value="UniProtKB-KW"/>
</dbReference>
<name>A0A2R4XH46_9BURK</name>
<dbReference type="Gene3D" id="1.10.443.10">
    <property type="entry name" value="Intergrase catalytic core"/>
    <property type="match status" value="1"/>
</dbReference>
<protein>
    <submittedName>
        <fullName evidence="2">Uncharacterized protein</fullName>
    </submittedName>
</protein>
<keyword evidence="1" id="KW-0233">DNA recombination</keyword>
<organism evidence="2 3">
    <name type="scientific">Orrella marina</name>
    <dbReference type="NCBI Taxonomy" id="2163011"/>
    <lineage>
        <taxon>Bacteria</taxon>
        <taxon>Pseudomonadati</taxon>
        <taxon>Pseudomonadota</taxon>
        <taxon>Betaproteobacteria</taxon>
        <taxon>Burkholderiales</taxon>
        <taxon>Alcaligenaceae</taxon>
        <taxon>Orrella</taxon>
    </lineage>
</organism>
<evidence type="ECO:0000313" key="3">
    <source>
        <dbReference type="Proteomes" id="UP000244571"/>
    </source>
</evidence>
<gene>
    <name evidence="2" type="ORF">DBV39_04425</name>
</gene>
<dbReference type="OrthoDB" id="6092950at2"/>
<dbReference type="InterPro" id="IPR011010">
    <property type="entry name" value="DNA_brk_join_enz"/>
</dbReference>
<proteinExistence type="predicted"/>
<evidence type="ECO:0000313" key="2">
    <source>
        <dbReference type="EMBL" id="AWB33084.1"/>
    </source>
</evidence>
<dbReference type="AlphaFoldDB" id="A0A2R4XH46"/>